<evidence type="ECO:0000256" key="3">
    <source>
        <dbReference type="ARBA" id="ARBA00022452"/>
    </source>
</evidence>
<evidence type="ECO:0000313" key="11">
    <source>
        <dbReference type="Proteomes" id="UP000435985"/>
    </source>
</evidence>
<dbReference type="SUPFAM" id="SSF56935">
    <property type="entry name" value="Porins"/>
    <property type="match status" value="1"/>
</dbReference>
<evidence type="ECO:0000256" key="4">
    <source>
        <dbReference type="ARBA" id="ARBA00022692"/>
    </source>
</evidence>
<dbReference type="PROSITE" id="PS52016">
    <property type="entry name" value="TONB_DEPENDENT_REC_3"/>
    <property type="match status" value="1"/>
</dbReference>
<evidence type="ECO:0000313" key="10">
    <source>
        <dbReference type="EMBL" id="KAA4650838.1"/>
    </source>
</evidence>
<keyword evidence="2 8" id="KW-0813">Transport</keyword>
<dbReference type="Pfam" id="PF00593">
    <property type="entry name" value="TonB_dep_Rec_b-barrel"/>
    <property type="match status" value="1"/>
</dbReference>
<proteinExistence type="inferred from homology"/>
<evidence type="ECO:0000256" key="2">
    <source>
        <dbReference type="ARBA" id="ARBA00022448"/>
    </source>
</evidence>
<sequence length="429" mass="48178">LLSLMARLNYSYEDKYLLTATVRRDGSSRFGKNNRWGTFPSVSLAWRVSQEDWFPKDNLLMNDLKLRVGYGVSGNQEIGNYGFVASYNTGVYPFGNNNSTALVSTTLSNPNIHWEEVRQANFGVDMSLFDSRVSLSLDAYIKNTNDMLVKASIPITSGFEDTTETFTNAGKMRNKGVEMTLRTINLKGIFSWESALTATYNKNEILDLNSETPMFINQIGNSYVTMLKAGYPINVFYGYVTDGLFQNWGEVNRHATQPGTAPGDIRFRDLNNDGVINDEDRTILGNPNPNWFFSLSNNLSYKGWELSVFLQGVAGNKIYNANNVDNEGMAAAYNQTTAVLNRWTGEGTSYSMPRAIWGDPNQNCRVSDRFVENGSYLRLKNITLSYTLPKKWLQKIQLENARISFSCENVATITGYSGFDPEVDVNGID</sequence>
<dbReference type="AlphaFoldDB" id="A0A642C434"/>
<dbReference type="InterPro" id="IPR036942">
    <property type="entry name" value="Beta-barrel_TonB_sf"/>
</dbReference>
<evidence type="ECO:0000256" key="6">
    <source>
        <dbReference type="ARBA" id="ARBA00023136"/>
    </source>
</evidence>
<keyword evidence="5" id="KW-0798">TonB box</keyword>
<reference evidence="10 11" key="1">
    <citation type="journal article" date="2019" name="Nat. Med.">
        <title>A library of human gut bacterial isolates paired with longitudinal multiomics data enables mechanistic microbiome research.</title>
        <authorList>
            <person name="Poyet M."/>
            <person name="Groussin M."/>
            <person name="Gibbons S.M."/>
            <person name="Avila-Pacheco J."/>
            <person name="Jiang X."/>
            <person name="Kearney S.M."/>
            <person name="Perrotta A.R."/>
            <person name="Berdy B."/>
            <person name="Zhao S."/>
            <person name="Lieberman T.D."/>
            <person name="Swanson P.K."/>
            <person name="Smith M."/>
            <person name="Roesemann S."/>
            <person name="Alexander J.E."/>
            <person name="Rich S.A."/>
            <person name="Livny J."/>
            <person name="Vlamakis H."/>
            <person name="Clish C."/>
            <person name="Bullock K."/>
            <person name="Deik A."/>
            <person name="Scott J."/>
            <person name="Pierce K.A."/>
            <person name="Xavier R.J."/>
            <person name="Alm E.J."/>
        </authorList>
    </citation>
    <scope>NUCLEOTIDE SEQUENCE [LARGE SCALE GENOMIC DNA]</scope>
    <source>
        <strain evidence="10 11">BIOML-A14</strain>
    </source>
</reference>
<dbReference type="InterPro" id="IPR023996">
    <property type="entry name" value="TonB-dep_OMP_SusC/RagA"/>
</dbReference>
<keyword evidence="4 8" id="KW-0812">Transmembrane</keyword>
<dbReference type="InterPro" id="IPR000531">
    <property type="entry name" value="Beta-barrel_TonB"/>
</dbReference>
<organism evidence="10 11">
    <name type="scientific">Bacteroides ovatus</name>
    <dbReference type="NCBI Taxonomy" id="28116"/>
    <lineage>
        <taxon>Bacteria</taxon>
        <taxon>Pseudomonadati</taxon>
        <taxon>Bacteroidota</taxon>
        <taxon>Bacteroidia</taxon>
        <taxon>Bacteroidales</taxon>
        <taxon>Bacteroidaceae</taxon>
        <taxon>Bacteroides</taxon>
    </lineage>
</organism>
<evidence type="ECO:0000256" key="7">
    <source>
        <dbReference type="ARBA" id="ARBA00023237"/>
    </source>
</evidence>
<dbReference type="EMBL" id="VWFO01000485">
    <property type="protein sequence ID" value="KAA4650838.1"/>
    <property type="molecule type" value="Genomic_DNA"/>
</dbReference>
<dbReference type="InterPro" id="IPR039426">
    <property type="entry name" value="TonB-dep_rcpt-like"/>
</dbReference>
<evidence type="ECO:0000259" key="9">
    <source>
        <dbReference type="Pfam" id="PF00593"/>
    </source>
</evidence>
<comment type="caution">
    <text evidence="10">The sequence shown here is derived from an EMBL/GenBank/DDBJ whole genome shotgun (WGS) entry which is preliminary data.</text>
</comment>
<dbReference type="Proteomes" id="UP000435985">
    <property type="component" value="Unassembled WGS sequence"/>
</dbReference>
<keyword evidence="7 8" id="KW-0998">Cell outer membrane</keyword>
<keyword evidence="6 8" id="KW-0472">Membrane</keyword>
<accession>A0A642C434</accession>
<dbReference type="Gene3D" id="2.40.170.20">
    <property type="entry name" value="TonB-dependent receptor, beta-barrel domain"/>
    <property type="match status" value="1"/>
</dbReference>
<evidence type="ECO:0000256" key="1">
    <source>
        <dbReference type="ARBA" id="ARBA00004571"/>
    </source>
</evidence>
<dbReference type="GO" id="GO:0009279">
    <property type="term" value="C:cell outer membrane"/>
    <property type="evidence" value="ECO:0007669"/>
    <property type="project" value="UniProtKB-SubCell"/>
</dbReference>
<comment type="similarity">
    <text evidence="8">Belongs to the TonB-dependent receptor family.</text>
</comment>
<evidence type="ECO:0000256" key="5">
    <source>
        <dbReference type="ARBA" id="ARBA00023077"/>
    </source>
</evidence>
<feature type="non-terminal residue" evidence="10">
    <location>
        <position position="1"/>
    </location>
</feature>
<evidence type="ECO:0000256" key="8">
    <source>
        <dbReference type="PROSITE-ProRule" id="PRU01360"/>
    </source>
</evidence>
<feature type="non-terminal residue" evidence="10">
    <location>
        <position position="429"/>
    </location>
</feature>
<name>A0A642C434_BACOV</name>
<protein>
    <submittedName>
        <fullName evidence="10">SusC/RagA family TonB-linked outer membrane protein</fullName>
    </submittedName>
</protein>
<keyword evidence="3 8" id="KW-1134">Transmembrane beta strand</keyword>
<feature type="domain" description="TonB-dependent receptor-like beta-barrel" evidence="9">
    <location>
        <begin position="4"/>
        <end position="409"/>
    </location>
</feature>
<gene>
    <name evidence="10" type="ORF">F3B98_30970</name>
</gene>
<comment type="subcellular location">
    <subcellularLocation>
        <location evidence="1 8">Cell outer membrane</location>
        <topology evidence="1 8">Multi-pass membrane protein</topology>
    </subcellularLocation>
</comment>
<dbReference type="NCBIfam" id="TIGR04056">
    <property type="entry name" value="OMP_RagA_SusC"/>
    <property type="match status" value="1"/>
</dbReference>